<reference evidence="6" key="1">
    <citation type="submission" date="2020-07" db="EMBL/GenBank/DDBJ databases">
        <title>A new Micromonospora strain with potent antibiotic activity isolated from the microbiome of a mid-Atlantic deep-sea sponge.</title>
        <authorList>
            <person name="Back C.R."/>
            <person name="Stennett H.L."/>
            <person name="Williams S.E."/>
            <person name="Wang L."/>
            <person name="Ojeda Gomez J."/>
            <person name="Abdulle O.M."/>
            <person name="Duffy T."/>
            <person name="Hendry K.R."/>
            <person name="Powell D."/>
            <person name="Stach J.E."/>
            <person name="Essex-Lopresti A.E."/>
            <person name="Willis C.L."/>
            <person name="Curnow P."/>
            <person name="Race P.R."/>
        </authorList>
    </citation>
    <scope>NUCLEOTIDE SEQUENCE [LARGE SCALE GENOMIC DNA]</scope>
    <source>
        <strain evidence="6">28ISP2-46</strain>
    </source>
</reference>
<accession>A0A7L6B1C9</accession>
<dbReference type="Pfam" id="PF13378">
    <property type="entry name" value="MR_MLE_C"/>
    <property type="match status" value="1"/>
</dbReference>
<dbReference type="PANTHER" id="PTHR48073:SF2">
    <property type="entry name" value="O-SUCCINYLBENZOATE SYNTHASE"/>
    <property type="match status" value="1"/>
</dbReference>
<organism evidence="5 6">
    <name type="scientific">Micromonospora robiginosa</name>
    <dbReference type="NCBI Taxonomy" id="2749844"/>
    <lineage>
        <taxon>Bacteria</taxon>
        <taxon>Bacillati</taxon>
        <taxon>Actinomycetota</taxon>
        <taxon>Actinomycetes</taxon>
        <taxon>Micromonosporales</taxon>
        <taxon>Micromonosporaceae</taxon>
        <taxon>Micromonospora</taxon>
    </lineage>
</organism>
<dbReference type="SUPFAM" id="SSF54826">
    <property type="entry name" value="Enolase N-terminal domain-like"/>
    <property type="match status" value="1"/>
</dbReference>
<keyword evidence="2" id="KW-0479">Metal-binding</keyword>
<dbReference type="RefSeq" id="WP_181568285.1">
    <property type="nucleotide sequence ID" value="NZ_CP059322.2"/>
</dbReference>
<keyword evidence="6" id="KW-1185">Reference proteome</keyword>
<dbReference type="GO" id="GO:0046872">
    <property type="term" value="F:metal ion binding"/>
    <property type="evidence" value="ECO:0007669"/>
    <property type="project" value="UniProtKB-KW"/>
</dbReference>
<dbReference type="EMBL" id="CP059322">
    <property type="protein sequence ID" value="QLQ35757.1"/>
    <property type="molecule type" value="Genomic_DNA"/>
</dbReference>
<evidence type="ECO:0000256" key="2">
    <source>
        <dbReference type="ARBA" id="ARBA00022723"/>
    </source>
</evidence>
<dbReference type="PANTHER" id="PTHR48073">
    <property type="entry name" value="O-SUCCINYLBENZOATE SYNTHASE-RELATED"/>
    <property type="match status" value="1"/>
</dbReference>
<dbReference type="Pfam" id="PF02746">
    <property type="entry name" value="MR_MLE_N"/>
    <property type="match status" value="1"/>
</dbReference>
<feature type="domain" description="Mandelate racemase/muconate lactonizing enzyme C-terminal" evidence="4">
    <location>
        <begin position="156"/>
        <end position="252"/>
    </location>
</feature>
<proteinExistence type="inferred from homology"/>
<dbReference type="InterPro" id="IPR036849">
    <property type="entry name" value="Enolase-like_C_sf"/>
</dbReference>
<comment type="similarity">
    <text evidence="1">Belongs to the mandelate racemase/muconate lactonizing enzyme family.</text>
</comment>
<dbReference type="InterPro" id="IPR029017">
    <property type="entry name" value="Enolase-like_N"/>
</dbReference>
<name>A0A7L6B1C9_9ACTN</name>
<keyword evidence="3" id="KW-0413">Isomerase</keyword>
<dbReference type="GO" id="GO:0016854">
    <property type="term" value="F:racemase and epimerase activity"/>
    <property type="evidence" value="ECO:0007669"/>
    <property type="project" value="UniProtKB-ARBA"/>
</dbReference>
<evidence type="ECO:0000313" key="5">
    <source>
        <dbReference type="EMBL" id="QLQ35757.1"/>
    </source>
</evidence>
<evidence type="ECO:0000256" key="3">
    <source>
        <dbReference type="ARBA" id="ARBA00023235"/>
    </source>
</evidence>
<dbReference type="InterPro" id="IPR029065">
    <property type="entry name" value="Enolase_C-like"/>
</dbReference>
<dbReference type="KEGG" id="mfeu:H1D33_20635"/>
<dbReference type="Gene3D" id="3.20.20.120">
    <property type="entry name" value="Enolase-like C-terminal domain"/>
    <property type="match status" value="1"/>
</dbReference>
<dbReference type="InterPro" id="IPR013341">
    <property type="entry name" value="Mandelate_racemase_N_dom"/>
</dbReference>
<evidence type="ECO:0000259" key="4">
    <source>
        <dbReference type="SMART" id="SM00922"/>
    </source>
</evidence>
<dbReference type="SFLD" id="SFLDS00001">
    <property type="entry name" value="Enolase"/>
    <property type="match status" value="1"/>
</dbReference>
<dbReference type="SMART" id="SM00922">
    <property type="entry name" value="MR_MLE"/>
    <property type="match status" value="1"/>
</dbReference>
<protein>
    <submittedName>
        <fullName evidence="5">Enolase C-terminal domain-like protein</fullName>
    </submittedName>
</protein>
<evidence type="ECO:0000256" key="1">
    <source>
        <dbReference type="ARBA" id="ARBA00008031"/>
    </source>
</evidence>
<evidence type="ECO:0000313" key="6">
    <source>
        <dbReference type="Proteomes" id="UP000510844"/>
    </source>
</evidence>
<dbReference type="SFLD" id="SFLDF00009">
    <property type="entry name" value="o-succinylbenzoate_synthase"/>
    <property type="match status" value="1"/>
</dbReference>
<dbReference type="AlphaFoldDB" id="A0A7L6B1C9"/>
<dbReference type="InterPro" id="IPR013342">
    <property type="entry name" value="Mandelate_racemase_C"/>
</dbReference>
<gene>
    <name evidence="5" type="ORF">H1D33_20635</name>
</gene>
<dbReference type="SUPFAM" id="SSF51604">
    <property type="entry name" value="Enolase C-terminal domain-like"/>
    <property type="match status" value="1"/>
</dbReference>
<dbReference type="Proteomes" id="UP000510844">
    <property type="component" value="Chromosome"/>
</dbReference>
<dbReference type="SFLD" id="SFLDG00180">
    <property type="entry name" value="muconate_cycloisomerase"/>
    <property type="match status" value="1"/>
</dbReference>
<sequence length="385" mass="39980">MNALAGLTVDRVETYPVALPTIRSFGVSGGAVAVAGTPSIRVLVKVSADGVTGWGEATPIPAWTDETAESIVTTVDRYLAPAILGRPAWDLDGVTTAFDRAINRGFTIGAPLAKAAVDIALHDLLGRALGVSVGVLWGQRRRDTVDLGWIVAGQSAAEVADAVAEGRALGYQAFKVKVGLHAEAEDAAVVRAVRDAAPDAALWVDANQAYTVDAALRMARRLADLDVTAFEQPLPANDVAGLRRLRAASPVPVALDESLRHPSDLATFVKLDAVDVAIAKVQRSGGLTLSRRLCALAEDAGVRLMGSGLTDSDLGLAASLHLFAAFGVDTPVDLNGRQFLTSSYATGETVRVRDGVAAVPTGPGLGVDVDESVVRELAVDVLARG</sequence>
<dbReference type="Gene3D" id="3.30.390.10">
    <property type="entry name" value="Enolase-like, N-terminal domain"/>
    <property type="match status" value="1"/>
</dbReference>
<reference evidence="5 6" key="2">
    <citation type="journal article" date="2021" name="Mar. Drugs">
        <title>A New Micromonospora Strain with Antibiotic Activity Isolated from the Microbiome of a Mid-Atlantic Deep-Sea Sponge.</title>
        <authorList>
            <person name="Back C.R."/>
            <person name="Stennett H.L."/>
            <person name="Williams S.E."/>
            <person name="Wang L."/>
            <person name="Ojeda Gomez J."/>
            <person name="Abdulle O.M."/>
            <person name="Duffy T."/>
            <person name="Neal C."/>
            <person name="Mantell J."/>
            <person name="Jepson M.A."/>
            <person name="Hendry K.R."/>
            <person name="Powell D."/>
            <person name="Stach J.E.M."/>
            <person name="Essex-Lopresti A.E."/>
            <person name="Willis C.L."/>
            <person name="Curnow P."/>
            <person name="Race P.R."/>
        </authorList>
    </citation>
    <scope>NUCLEOTIDE SEQUENCE [LARGE SCALE GENOMIC DNA]</scope>
    <source>
        <strain evidence="5 6">28ISP2-46</strain>
    </source>
</reference>